<name>A0A090T670_9VIBR</name>
<dbReference type="AlphaFoldDB" id="A0A090T670"/>
<protein>
    <submittedName>
        <fullName evidence="1">Uncharacterized protein</fullName>
    </submittedName>
</protein>
<evidence type="ECO:0000313" key="2">
    <source>
        <dbReference type="Proteomes" id="UP000029224"/>
    </source>
</evidence>
<reference evidence="1 2" key="1">
    <citation type="submission" date="2014-09" db="EMBL/GenBank/DDBJ databases">
        <title>Vibrio maritimus JCM 19240. (C210) whole genome shotgun sequence.</title>
        <authorList>
            <person name="Sawabe T."/>
            <person name="Meirelles P."/>
            <person name="Nakanishi M."/>
            <person name="Sayaka M."/>
            <person name="Hattori M."/>
            <person name="Ohkuma M."/>
        </authorList>
    </citation>
    <scope>NUCLEOTIDE SEQUENCE [LARGE SCALE GENOMIC DNA]</scope>
    <source>
        <strain evidence="1 2">JCM 19240</strain>
    </source>
</reference>
<dbReference type="Proteomes" id="UP000029224">
    <property type="component" value="Unassembled WGS sequence"/>
</dbReference>
<sequence length="37" mass="4270">MSEDNFRLTGKYFGSYQDFVNNSGYSDQDEGFTEGYT</sequence>
<reference evidence="1 2" key="2">
    <citation type="submission" date="2014-09" db="EMBL/GenBank/DDBJ databases">
        <authorList>
            <consortium name="NBRP consortium"/>
            <person name="Sawabe T."/>
            <person name="Meirelles P."/>
            <person name="Nakanishi M."/>
            <person name="Sayaka M."/>
            <person name="Hattori M."/>
            <person name="Ohkuma M."/>
        </authorList>
    </citation>
    <scope>NUCLEOTIDE SEQUENCE [LARGE SCALE GENOMIC DNA]</scope>
    <source>
        <strain evidence="1 2">JCM 19240</strain>
    </source>
</reference>
<comment type="caution">
    <text evidence="1">The sequence shown here is derived from an EMBL/GenBank/DDBJ whole genome shotgun (WGS) entry which is preliminary data.</text>
</comment>
<organism evidence="1 2">
    <name type="scientific">Vibrio maritimus</name>
    <dbReference type="NCBI Taxonomy" id="990268"/>
    <lineage>
        <taxon>Bacteria</taxon>
        <taxon>Pseudomonadati</taxon>
        <taxon>Pseudomonadota</taxon>
        <taxon>Gammaproteobacteria</taxon>
        <taxon>Vibrionales</taxon>
        <taxon>Vibrionaceae</taxon>
        <taxon>Vibrio</taxon>
    </lineage>
</organism>
<gene>
    <name evidence="1" type="ORF">JCM19240_1172</name>
</gene>
<keyword evidence="2" id="KW-1185">Reference proteome</keyword>
<evidence type="ECO:0000313" key="1">
    <source>
        <dbReference type="EMBL" id="GAL34264.1"/>
    </source>
</evidence>
<dbReference type="EMBL" id="BBMT01000004">
    <property type="protein sequence ID" value="GAL34264.1"/>
    <property type="molecule type" value="Genomic_DNA"/>
</dbReference>
<proteinExistence type="predicted"/>
<accession>A0A090T670</accession>